<dbReference type="PANTHER" id="PTHR43394">
    <property type="entry name" value="ATP-DEPENDENT PERMEASE MDL1, MITOCHONDRIAL"/>
    <property type="match status" value="1"/>
</dbReference>
<evidence type="ECO:0000256" key="2">
    <source>
        <dbReference type="ARBA" id="ARBA00022448"/>
    </source>
</evidence>
<keyword evidence="5" id="KW-0547">Nucleotide-binding</keyword>
<comment type="caution">
    <text evidence="12">The sequence shown here is derived from an EMBL/GenBank/DDBJ whole genome shotgun (WGS) entry which is preliminary data.</text>
</comment>
<dbReference type="SUPFAM" id="SSF90123">
    <property type="entry name" value="ABC transporter transmembrane region"/>
    <property type="match status" value="1"/>
</dbReference>
<evidence type="ECO:0000313" key="12">
    <source>
        <dbReference type="EMBL" id="GGF79677.1"/>
    </source>
</evidence>
<evidence type="ECO:0000256" key="5">
    <source>
        <dbReference type="ARBA" id="ARBA00022741"/>
    </source>
</evidence>
<evidence type="ECO:0000259" key="11">
    <source>
        <dbReference type="PROSITE" id="PS50929"/>
    </source>
</evidence>
<feature type="transmembrane region" description="Helical" evidence="9">
    <location>
        <begin position="62"/>
        <end position="81"/>
    </location>
</feature>
<proteinExistence type="predicted"/>
<keyword evidence="4 9" id="KW-0812">Transmembrane</keyword>
<dbReference type="InterPro" id="IPR003593">
    <property type="entry name" value="AAA+_ATPase"/>
</dbReference>
<keyword evidence="7 9" id="KW-1133">Transmembrane helix</keyword>
<dbReference type="AlphaFoldDB" id="A0A917CCX7"/>
<sequence>MNTRETWTRLMGYTKPYRLTAICAAICAILSVLASLASPLLIGRAVDSMVGTGRVDFDALTGLLGALAAVCVVGGFFGWLLTQYTNRVACQVVYDLRGELFDQLNVLPLRFHDNHAQGDSISRFVNDMDAISDGLLQGFSTLLTGIVTVGGALVLMLYISPLMTLVVLLSAPASYGVARFITIRSQQLFREQAKIMGELNGYVEEIIGGQKVVQTCLYEERSLQHFRERNETLYQTGVKSQFFGSLPGPTTRLVNNITFSVIAVIGSTLVIMDHLTVGDLSSFLIFSNLFAKPFNEITGVITQLQSATASAQRIFRILDLQPERPEDSNAALLATARGWITFERVSFAYNLERPLISDFSLEVKPGTRVAIVGQTGAGKTTLVNLLMRFYDVDGGSIKIDGVNINHFTRDSLRRNFGMVLQETWLYGGTIRDNIAYGKPDASEEDIIAAAKAANAHSFIKRLPDGYDTVVRGSGDNLSQGQKQLLTIARVMLVDPPMLILDEATSSIDTLTEIRIQQAFLTMIAGRTNFIIAHRLSTIRESDIILYMKDGDIVEKGTHDELLASGGYYAGLYSSQFAAV</sequence>
<evidence type="ECO:0000256" key="6">
    <source>
        <dbReference type="ARBA" id="ARBA00022840"/>
    </source>
</evidence>
<keyword evidence="2" id="KW-0813">Transport</keyword>
<dbReference type="EMBL" id="BMKR01000009">
    <property type="protein sequence ID" value="GGF79677.1"/>
    <property type="molecule type" value="Genomic_DNA"/>
</dbReference>
<dbReference type="SMART" id="SM00382">
    <property type="entry name" value="AAA"/>
    <property type="match status" value="1"/>
</dbReference>
<dbReference type="PROSITE" id="PS50893">
    <property type="entry name" value="ABC_TRANSPORTER_2"/>
    <property type="match status" value="1"/>
</dbReference>
<evidence type="ECO:0000256" key="9">
    <source>
        <dbReference type="SAM" id="Phobius"/>
    </source>
</evidence>
<dbReference type="PANTHER" id="PTHR43394:SF1">
    <property type="entry name" value="ATP-BINDING CASSETTE SUB-FAMILY B MEMBER 10, MITOCHONDRIAL"/>
    <property type="match status" value="1"/>
</dbReference>
<evidence type="ECO:0000313" key="13">
    <source>
        <dbReference type="Proteomes" id="UP000637643"/>
    </source>
</evidence>
<gene>
    <name evidence="12" type="ORF">GCM10010912_25830</name>
</gene>
<dbReference type="Pfam" id="PF00005">
    <property type="entry name" value="ABC_tran"/>
    <property type="match status" value="1"/>
</dbReference>
<evidence type="ECO:0000259" key="10">
    <source>
        <dbReference type="PROSITE" id="PS50893"/>
    </source>
</evidence>
<keyword evidence="3" id="KW-1003">Cell membrane</keyword>
<evidence type="ECO:0000256" key="1">
    <source>
        <dbReference type="ARBA" id="ARBA00004651"/>
    </source>
</evidence>
<dbReference type="InterPro" id="IPR003439">
    <property type="entry name" value="ABC_transporter-like_ATP-bd"/>
</dbReference>
<protein>
    <submittedName>
        <fullName evidence="12">Sugar ABC transporter ATP-binding protein</fullName>
    </submittedName>
</protein>
<dbReference type="FunFam" id="3.40.50.300:FF:000287">
    <property type="entry name" value="Multidrug ABC transporter ATP-binding protein"/>
    <property type="match status" value="1"/>
</dbReference>
<dbReference type="InterPro" id="IPR039421">
    <property type="entry name" value="Type_1_exporter"/>
</dbReference>
<dbReference type="GO" id="GO:0005524">
    <property type="term" value="F:ATP binding"/>
    <property type="evidence" value="ECO:0007669"/>
    <property type="project" value="UniProtKB-KW"/>
</dbReference>
<feature type="transmembrane region" description="Helical" evidence="9">
    <location>
        <begin position="253"/>
        <end position="272"/>
    </location>
</feature>
<evidence type="ECO:0000256" key="7">
    <source>
        <dbReference type="ARBA" id="ARBA00022989"/>
    </source>
</evidence>
<evidence type="ECO:0000256" key="4">
    <source>
        <dbReference type="ARBA" id="ARBA00022692"/>
    </source>
</evidence>
<dbReference type="CDD" id="cd18547">
    <property type="entry name" value="ABC_6TM_Tm288_like"/>
    <property type="match status" value="1"/>
</dbReference>
<evidence type="ECO:0000256" key="8">
    <source>
        <dbReference type="ARBA" id="ARBA00023136"/>
    </source>
</evidence>
<name>A0A917CCX7_9BACL</name>
<dbReference type="PROSITE" id="PS00211">
    <property type="entry name" value="ABC_TRANSPORTER_1"/>
    <property type="match status" value="1"/>
</dbReference>
<dbReference type="PROSITE" id="PS50929">
    <property type="entry name" value="ABC_TM1F"/>
    <property type="match status" value="1"/>
</dbReference>
<dbReference type="InterPro" id="IPR011527">
    <property type="entry name" value="ABC1_TM_dom"/>
</dbReference>
<dbReference type="InterPro" id="IPR027417">
    <property type="entry name" value="P-loop_NTPase"/>
</dbReference>
<reference evidence="12" key="1">
    <citation type="journal article" date="2014" name="Int. J. Syst. Evol. Microbiol.">
        <title>Complete genome sequence of Corynebacterium casei LMG S-19264T (=DSM 44701T), isolated from a smear-ripened cheese.</title>
        <authorList>
            <consortium name="US DOE Joint Genome Institute (JGI-PGF)"/>
            <person name="Walter F."/>
            <person name="Albersmeier A."/>
            <person name="Kalinowski J."/>
            <person name="Ruckert C."/>
        </authorList>
    </citation>
    <scope>NUCLEOTIDE SEQUENCE</scope>
    <source>
        <strain evidence="12">CGMCC 1.16134</strain>
    </source>
</reference>
<keyword evidence="8 9" id="KW-0472">Membrane</keyword>
<organism evidence="12 13">
    <name type="scientific">Paenibacillus albidus</name>
    <dbReference type="NCBI Taxonomy" id="2041023"/>
    <lineage>
        <taxon>Bacteria</taxon>
        <taxon>Bacillati</taxon>
        <taxon>Bacillota</taxon>
        <taxon>Bacilli</taxon>
        <taxon>Bacillales</taxon>
        <taxon>Paenibacillaceae</taxon>
        <taxon>Paenibacillus</taxon>
    </lineage>
</organism>
<dbReference type="Gene3D" id="3.40.50.300">
    <property type="entry name" value="P-loop containing nucleotide triphosphate hydrolases"/>
    <property type="match status" value="1"/>
</dbReference>
<dbReference type="GO" id="GO:0005886">
    <property type="term" value="C:plasma membrane"/>
    <property type="evidence" value="ECO:0007669"/>
    <property type="project" value="UniProtKB-SubCell"/>
</dbReference>
<dbReference type="InterPro" id="IPR017871">
    <property type="entry name" value="ABC_transporter-like_CS"/>
</dbReference>
<dbReference type="GO" id="GO:0016887">
    <property type="term" value="F:ATP hydrolysis activity"/>
    <property type="evidence" value="ECO:0007669"/>
    <property type="project" value="InterPro"/>
</dbReference>
<dbReference type="RefSeq" id="WP_189025380.1">
    <property type="nucleotide sequence ID" value="NZ_BMKR01000009.1"/>
</dbReference>
<feature type="transmembrane region" description="Helical" evidence="9">
    <location>
        <begin position="165"/>
        <end position="182"/>
    </location>
</feature>
<keyword evidence="6 12" id="KW-0067">ATP-binding</keyword>
<dbReference type="CDD" id="cd03254">
    <property type="entry name" value="ABCC_Glucan_exporter_like"/>
    <property type="match status" value="1"/>
</dbReference>
<feature type="domain" description="ABC transporter" evidence="10">
    <location>
        <begin position="340"/>
        <end position="574"/>
    </location>
</feature>
<dbReference type="InterPro" id="IPR036640">
    <property type="entry name" value="ABC1_TM_sf"/>
</dbReference>
<feature type="transmembrane region" description="Helical" evidence="9">
    <location>
        <begin position="138"/>
        <end position="159"/>
    </location>
</feature>
<evidence type="ECO:0000256" key="3">
    <source>
        <dbReference type="ARBA" id="ARBA00022475"/>
    </source>
</evidence>
<reference evidence="12" key="2">
    <citation type="submission" date="2020-09" db="EMBL/GenBank/DDBJ databases">
        <authorList>
            <person name="Sun Q."/>
            <person name="Zhou Y."/>
        </authorList>
    </citation>
    <scope>NUCLEOTIDE SEQUENCE</scope>
    <source>
        <strain evidence="12">CGMCC 1.16134</strain>
    </source>
</reference>
<keyword evidence="13" id="KW-1185">Reference proteome</keyword>
<dbReference type="SUPFAM" id="SSF52540">
    <property type="entry name" value="P-loop containing nucleoside triphosphate hydrolases"/>
    <property type="match status" value="1"/>
</dbReference>
<dbReference type="Pfam" id="PF00664">
    <property type="entry name" value="ABC_membrane"/>
    <property type="match status" value="1"/>
</dbReference>
<feature type="domain" description="ABC transmembrane type-1" evidence="11">
    <location>
        <begin position="24"/>
        <end position="306"/>
    </location>
</feature>
<feature type="transmembrane region" description="Helical" evidence="9">
    <location>
        <begin position="21"/>
        <end position="42"/>
    </location>
</feature>
<dbReference type="Proteomes" id="UP000637643">
    <property type="component" value="Unassembled WGS sequence"/>
</dbReference>
<dbReference type="GO" id="GO:0015421">
    <property type="term" value="F:ABC-type oligopeptide transporter activity"/>
    <property type="evidence" value="ECO:0007669"/>
    <property type="project" value="TreeGrafter"/>
</dbReference>
<dbReference type="FunFam" id="1.20.1560.10:FF:000011">
    <property type="entry name" value="Multidrug ABC transporter ATP-binding protein"/>
    <property type="match status" value="1"/>
</dbReference>
<accession>A0A917CCX7</accession>
<dbReference type="Gene3D" id="1.20.1560.10">
    <property type="entry name" value="ABC transporter type 1, transmembrane domain"/>
    <property type="match status" value="1"/>
</dbReference>
<comment type="subcellular location">
    <subcellularLocation>
        <location evidence="1">Cell membrane</location>
        <topology evidence="1">Multi-pass membrane protein</topology>
    </subcellularLocation>
</comment>